<keyword evidence="1" id="KW-0812">Transmembrane</keyword>
<organism evidence="2 3">
    <name type="scientific">Cystoisospora suis</name>
    <dbReference type="NCBI Taxonomy" id="483139"/>
    <lineage>
        <taxon>Eukaryota</taxon>
        <taxon>Sar</taxon>
        <taxon>Alveolata</taxon>
        <taxon>Apicomplexa</taxon>
        <taxon>Conoidasida</taxon>
        <taxon>Coccidia</taxon>
        <taxon>Eucoccidiorida</taxon>
        <taxon>Eimeriorina</taxon>
        <taxon>Sarcocystidae</taxon>
        <taxon>Cystoisospora</taxon>
    </lineage>
</organism>
<dbReference type="GO" id="GO:0005524">
    <property type="term" value="F:ATP binding"/>
    <property type="evidence" value="ECO:0007669"/>
    <property type="project" value="UniProtKB-KW"/>
</dbReference>
<proteinExistence type="predicted"/>
<accession>A0A2C6K265</accession>
<dbReference type="Proteomes" id="UP000221165">
    <property type="component" value="Unassembled WGS sequence"/>
</dbReference>
<keyword evidence="2" id="KW-0067">ATP-binding</keyword>
<evidence type="ECO:0000313" key="2">
    <source>
        <dbReference type="EMBL" id="PHJ16510.1"/>
    </source>
</evidence>
<keyword evidence="2" id="KW-0547">Nucleotide-binding</keyword>
<comment type="caution">
    <text evidence="2">The sequence shown here is derived from an EMBL/GenBank/DDBJ whole genome shotgun (WGS) entry which is preliminary data.</text>
</comment>
<reference evidence="2 3" key="1">
    <citation type="journal article" date="2017" name="Int. J. Parasitol.">
        <title>The genome of the protozoan parasite Cystoisospora suis and a reverse vaccinology approach to identify vaccine candidates.</title>
        <authorList>
            <person name="Palmieri N."/>
            <person name="Shrestha A."/>
            <person name="Ruttkowski B."/>
            <person name="Beck T."/>
            <person name="Vogl C."/>
            <person name="Tomley F."/>
            <person name="Blake D.P."/>
            <person name="Joachim A."/>
        </authorList>
    </citation>
    <scope>NUCLEOTIDE SEQUENCE [LARGE SCALE GENOMIC DNA]</scope>
    <source>
        <strain evidence="2 3">Wien I</strain>
    </source>
</reference>
<dbReference type="VEuPathDB" id="ToxoDB:CSUI_009672"/>
<feature type="non-terminal residue" evidence="2">
    <location>
        <position position="1"/>
    </location>
</feature>
<keyword evidence="1" id="KW-1133">Transmembrane helix</keyword>
<dbReference type="AlphaFoldDB" id="A0A2C6K265"/>
<evidence type="ECO:0000256" key="1">
    <source>
        <dbReference type="SAM" id="Phobius"/>
    </source>
</evidence>
<evidence type="ECO:0000313" key="3">
    <source>
        <dbReference type="Proteomes" id="UP000221165"/>
    </source>
</evidence>
<feature type="non-terminal residue" evidence="2">
    <location>
        <position position="43"/>
    </location>
</feature>
<keyword evidence="1" id="KW-0472">Membrane</keyword>
<dbReference type="RefSeq" id="XP_067918238.1">
    <property type="nucleotide sequence ID" value="XM_068069784.1"/>
</dbReference>
<sequence length="43" mass="4831">IMYWIPYLGGDSAARYFGSLAITLLSVQVMISYTYVVVALIRD</sequence>
<dbReference type="EMBL" id="MIGC01005857">
    <property type="protein sequence ID" value="PHJ16510.1"/>
    <property type="molecule type" value="Genomic_DNA"/>
</dbReference>
<dbReference type="GeneID" id="94432995"/>
<name>A0A2C6K265_9APIC</name>
<feature type="transmembrane region" description="Helical" evidence="1">
    <location>
        <begin position="20"/>
        <end position="41"/>
    </location>
</feature>
<keyword evidence="3" id="KW-1185">Reference proteome</keyword>
<protein>
    <submittedName>
        <fullName evidence="2">Atp-binding cassette g family transporter abcg89</fullName>
    </submittedName>
</protein>
<gene>
    <name evidence="2" type="ORF">CSUI_009672</name>
</gene>